<protein>
    <submittedName>
        <fullName evidence="6">DNA-binding transcriptional LysR family regulator</fullName>
    </submittedName>
</protein>
<keyword evidence="2" id="KW-0805">Transcription regulation</keyword>
<dbReference type="Pfam" id="PF00126">
    <property type="entry name" value="HTH_1"/>
    <property type="match status" value="1"/>
</dbReference>
<accession>A0A7W8NEM8</accession>
<evidence type="ECO:0000256" key="3">
    <source>
        <dbReference type="ARBA" id="ARBA00023125"/>
    </source>
</evidence>
<dbReference type="AlphaFoldDB" id="A0A7W8NEM8"/>
<dbReference type="PANTHER" id="PTHR30419">
    <property type="entry name" value="HTH-TYPE TRANSCRIPTIONAL REGULATOR YBHD"/>
    <property type="match status" value="1"/>
</dbReference>
<feature type="domain" description="HTH lysR-type" evidence="5">
    <location>
        <begin position="7"/>
        <end position="64"/>
    </location>
</feature>
<dbReference type="SUPFAM" id="SSF46785">
    <property type="entry name" value="Winged helix' DNA-binding domain"/>
    <property type="match status" value="1"/>
</dbReference>
<reference evidence="6 7" key="1">
    <citation type="submission" date="2020-08" db="EMBL/GenBank/DDBJ databases">
        <title>Genomic Encyclopedia of Type Strains, Phase IV (KMG-IV): sequencing the most valuable type-strain genomes for metagenomic binning, comparative biology and taxonomic classification.</title>
        <authorList>
            <person name="Goeker M."/>
        </authorList>
    </citation>
    <scope>NUCLEOTIDE SEQUENCE [LARGE SCALE GENOMIC DNA]</scope>
    <source>
        <strain evidence="6 7">DSM 27939</strain>
    </source>
</reference>
<dbReference type="Gene3D" id="1.10.10.10">
    <property type="entry name" value="Winged helix-like DNA-binding domain superfamily/Winged helix DNA-binding domain"/>
    <property type="match status" value="1"/>
</dbReference>
<dbReference type="FunFam" id="1.10.10.10:FF:000001">
    <property type="entry name" value="LysR family transcriptional regulator"/>
    <property type="match status" value="1"/>
</dbReference>
<dbReference type="Pfam" id="PF03466">
    <property type="entry name" value="LysR_substrate"/>
    <property type="match status" value="1"/>
</dbReference>
<dbReference type="CDD" id="cd05466">
    <property type="entry name" value="PBP2_LTTR_substrate"/>
    <property type="match status" value="1"/>
</dbReference>
<dbReference type="InterPro" id="IPR000847">
    <property type="entry name" value="LysR_HTH_N"/>
</dbReference>
<keyword evidence="3 6" id="KW-0238">DNA-binding</keyword>
<comment type="caution">
    <text evidence="6">The sequence shown here is derived from an EMBL/GenBank/DDBJ whole genome shotgun (WGS) entry which is preliminary data.</text>
</comment>
<dbReference type="InterPro" id="IPR050950">
    <property type="entry name" value="HTH-type_LysR_regulators"/>
</dbReference>
<dbReference type="PROSITE" id="PS50931">
    <property type="entry name" value="HTH_LYSR"/>
    <property type="match status" value="1"/>
</dbReference>
<dbReference type="EMBL" id="JACHFL010000006">
    <property type="protein sequence ID" value="MBB5363511.1"/>
    <property type="molecule type" value="Genomic_DNA"/>
</dbReference>
<dbReference type="SUPFAM" id="SSF53850">
    <property type="entry name" value="Periplasmic binding protein-like II"/>
    <property type="match status" value="1"/>
</dbReference>
<gene>
    <name evidence="6" type="ORF">HNQ08_002617</name>
</gene>
<name>A0A7W8NEM8_9DEIO</name>
<dbReference type="GO" id="GO:0003700">
    <property type="term" value="F:DNA-binding transcription factor activity"/>
    <property type="evidence" value="ECO:0007669"/>
    <property type="project" value="InterPro"/>
</dbReference>
<keyword evidence="7" id="KW-1185">Reference proteome</keyword>
<dbReference type="InterPro" id="IPR036390">
    <property type="entry name" value="WH_DNA-bd_sf"/>
</dbReference>
<evidence type="ECO:0000256" key="2">
    <source>
        <dbReference type="ARBA" id="ARBA00023015"/>
    </source>
</evidence>
<evidence type="ECO:0000256" key="1">
    <source>
        <dbReference type="ARBA" id="ARBA00009437"/>
    </source>
</evidence>
<organism evidence="6 7">
    <name type="scientific">Deinococcus humi</name>
    <dbReference type="NCBI Taxonomy" id="662880"/>
    <lineage>
        <taxon>Bacteria</taxon>
        <taxon>Thermotogati</taxon>
        <taxon>Deinococcota</taxon>
        <taxon>Deinococci</taxon>
        <taxon>Deinococcales</taxon>
        <taxon>Deinococcaceae</taxon>
        <taxon>Deinococcus</taxon>
    </lineage>
</organism>
<evidence type="ECO:0000259" key="5">
    <source>
        <dbReference type="PROSITE" id="PS50931"/>
    </source>
</evidence>
<comment type="similarity">
    <text evidence="1">Belongs to the LysR transcriptional regulatory family.</text>
</comment>
<keyword evidence="4" id="KW-0804">Transcription</keyword>
<dbReference type="GO" id="GO:0005829">
    <property type="term" value="C:cytosol"/>
    <property type="evidence" value="ECO:0007669"/>
    <property type="project" value="TreeGrafter"/>
</dbReference>
<dbReference type="GO" id="GO:0003677">
    <property type="term" value="F:DNA binding"/>
    <property type="evidence" value="ECO:0007669"/>
    <property type="project" value="UniProtKB-KW"/>
</dbReference>
<evidence type="ECO:0000313" key="7">
    <source>
        <dbReference type="Proteomes" id="UP000552709"/>
    </source>
</evidence>
<sequence>MSSRSRLTLAQLRLFLAVVRAGGFGEAAAEQGLSQSSLSEGVAKLERALGVRLLRRASSGVTLTAAGTRMLQHAERALQAVADIHEAVQEPDQLTGTLRIAAPRSVATHLLPQILARFRSTHPGINLQVIDAGSDHTSGEEFLLSGHVDIAIVHMPVAGPLLNWPFYQDDYKLVVSESSSASQTAAEIWQQLTNQPLLLPMTCVRCNRLLQTYLNQHAASTLTVLEVENDSAMLGMVAHGLGHAIIPHLATQPLPQGVRLLGLPVPLRRQLAVAVMPSRAALPMIRALTTLLHQQALVFSESASADMIS</sequence>
<evidence type="ECO:0000256" key="4">
    <source>
        <dbReference type="ARBA" id="ARBA00023163"/>
    </source>
</evidence>
<evidence type="ECO:0000313" key="6">
    <source>
        <dbReference type="EMBL" id="MBB5363511.1"/>
    </source>
</evidence>
<dbReference type="InterPro" id="IPR005119">
    <property type="entry name" value="LysR_subst-bd"/>
</dbReference>
<dbReference type="Proteomes" id="UP000552709">
    <property type="component" value="Unassembled WGS sequence"/>
</dbReference>
<proteinExistence type="inferred from homology"/>
<dbReference type="Gene3D" id="3.40.190.290">
    <property type="match status" value="1"/>
</dbReference>
<dbReference type="InterPro" id="IPR036388">
    <property type="entry name" value="WH-like_DNA-bd_sf"/>
</dbReference>
<dbReference type="RefSeq" id="WP_184132597.1">
    <property type="nucleotide sequence ID" value="NZ_JACHFL010000006.1"/>
</dbReference>